<dbReference type="Proteomes" id="UP000315525">
    <property type="component" value="Unassembled WGS sequence"/>
</dbReference>
<dbReference type="Pfam" id="PF13801">
    <property type="entry name" value="Metal_resist"/>
    <property type="match status" value="1"/>
</dbReference>
<proteinExistence type="predicted"/>
<reference evidence="1 2" key="1">
    <citation type="submission" date="2019-03" db="EMBL/GenBank/DDBJ databases">
        <title>Metabolic potential of uncultured bacteria and archaea associated with petroleum seepage in deep-sea sediments.</title>
        <authorList>
            <person name="Dong X."/>
            <person name="Hubert C."/>
        </authorList>
    </citation>
    <scope>NUCLEOTIDE SEQUENCE [LARGE SCALE GENOMIC DNA]</scope>
    <source>
        <strain evidence="1">E44_bin18</strain>
    </source>
</reference>
<evidence type="ECO:0000313" key="2">
    <source>
        <dbReference type="Proteomes" id="UP000315525"/>
    </source>
</evidence>
<dbReference type="AlphaFoldDB" id="A0A523UTR1"/>
<dbReference type="EMBL" id="SOJN01000072">
    <property type="protein sequence ID" value="TET45928.1"/>
    <property type="molecule type" value="Genomic_DNA"/>
</dbReference>
<organism evidence="1 2">
    <name type="scientific">candidate division TA06 bacterium</name>
    <dbReference type="NCBI Taxonomy" id="2250710"/>
    <lineage>
        <taxon>Bacteria</taxon>
        <taxon>Bacteria division TA06</taxon>
    </lineage>
</organism>
<name>A0A523UTR1_UNCT6</name>
<comment type="caution">
    <text evidence="1">The sequence shown here is derived from an EMBL/GenBank/DDBJ whole genome shotgun (WGS) entry which is preliminary data.</text>
</comment>
<sequence length="210" mass="23141">MQPVRCAISALSIRTSQRRLAMMRRKVLMVRTFAVVLIVLFCSVGYASTQSCEGMKGGPGASKMMMMGKGGDMMCGPGMGFGMMMCGGRHKCAGGFIGMKDELGLTDAQVKKLKSMKMNQEKKAIDDRAEIQKMELELHGLMGEDEIDIKAVDRMIDKIAAQKAKIQKACIRGMVDAKKVLTSEQRKKLKGMKGAGMKKRIEHKVIIKDE</sequence>
<protein>
    <submittedName>
        <fullName evidence="1">Periplasmic heavy metal sensor</fullName>
    </submittedName>
</protein>
<dbReference type="InterPro" id="IPR025961">
    <property type="entry name" value="Metal_resist"/>
</dbReference>
<accession>A0A523UTR1</accession>
<evidence type="ECO:0000313" key="1">
    <source>
        <dbReference type="EMBL" id="TET45928.1"/>
    </source>
</evidence>
<gene>
    <name evidence="1" type="ORF">E3J62_05845</name>
</gene>
<dbReference type="Gene3D" id="1.20.120.1490">
    <property type="match status" value="1"/>
</dbReference>